<reference evidence="3" key="1">
    <citation type="submission" date="2020-10" db="EMBL/GenBank/DDBJ databases">
        <title>Genome Sequence of Monilinia vaccinii-corymbosi Sheds Light on Mummy Berry Disease Infection of Blueberry and Mating Type.</title>
        <authorList>
            <person name="Yow A.G."/>
            <person name="Zhang Y."/>
            <person name="Bansal K."/>
            <person name="Eacker S.M."/>
            <person name="Sullivan S."/>
            <person name="Liachko I."/>
            <person name="Cubeta M.A."/>
            <person name="Rollins J.A."/>
            <person name="Ashrafi H."/>
        </authorList>
    </citation>
    <scope>NUCLEOTIDE SEQUENCE</scope>
    <source>
        <strain evidence="3">RL-1</strain>
    </source>
</reference>
<dbReference type="OrthoDB" id="426718at2759"/>
<keyword evidence="4" id="KW-1185">Reference proteome</keyword>
<dbReference type="EMBL" id="CP063405">
    <property type="protein sequence ID" value="QSZ30052.1"/>
    <property type="molecule type" value="Genomic_DNA"/>
</dbReference>
<evidence type="ECO:0000313" key="3">
    <source>
        <dbReference type="EMBL" id="QSZ30052.1"/>
    </source>
</evidence>
<feature type="compositionally biased region" description="Basic and acidic residues" evidence="1">
    <location>
        <begin position="270"/>
        <end position="279"/>
    </location>
</feature>
<dbReference type="PANTHER" id="PTHR37490:SF3">
    <property type="entry name" value="DUF3431 DOMAIN CONTAINING PROTEIN"/>
    <property type="match status" value="1"/>
</dbReference>
<keyword evidence="2" id="KW-0812">Transmembrane</keyword>
<dbReference type="InterPro" id="IPR021838">
    <property type="entry name" value="DUF3431"/>
</dbReference>
<dbReference type="AlphaFoldDB" id="A0A8A3NZK8"/>
<evidence type="ECO:0000313" key="4">
    <source>
        <dbReference type="Proteomes" id="UP000672032"/>
    </source>
</evidence>
<protein>
    <submittedName>
        <fullName evidence="3">Uncharacterized protein</fullName>
    </submittedName>
</protein>
<dbReference type="Proteomes" id="UP000672032">
    <property type="component" value="Chromosome 1"/>
</dbReference>
<organism evidence="3 4">
    <name type="scientific">Monilinia vaccinii-corymbosi</name>
    <dbReference type="NCBI Taxonomy" id="61207"/>
    <lineage>
        <taxon>Eukaryota</taxon>
        <taxon>Fungi</taxon>
        <taxon>Dikarya</taxon>
        <taxon>Ascomycota</taxon>
        <taxon>Pezizomycotina</taxon>
        <taxon>Leotiomycetes</taxon>
        <taxon>Helotiales</taxon>
        <taxon>Sclerotiniaceae</taxon>
        <taxon>Monilinia</taxon>
    </lineage>
</organism>
<evidence type="ECO:0000256" key="2">
    <source>
        <dbReference type="SAM" id="Phobius"/>
    </source>
</evidence>
<name>A0A8A3NZK8_9HELO</name>
<dbReference type="PANTHER" id="PTHR37490">
    <property type="entry name" value="EXPRESSED PROTEIN"/>
    <property type="match status" value="1"/>
</dbReference>
<feature type="transmembrane region" description="Helical" evidence="2">
    <location>
        <begin position="17"/>
        <end position="36"/>
    </location>
</feature>
<evidence type="ECO:0000256" key="1">
    <source>
        <dbReference type="SAM" id="MobiDB-lite"/>
    </source>
</evidence>
<feature type="compositionally biased region" description="Basic and acidic residues" evidence="1">
    <location>
        <begin position="252"/>
        <end position="262"/>
    </location>
</feature>
<dbReference type="Pfam" id="PF11913">
    <property type="entry name" value="DUF3431"/>
    <property type="match status" value="1"/>
</dbReference>
<keyword evidence="2" id="KW-0472">Membrane</keyword>
<gene>
    <name evidence="3" type="ORF">DSL72_004570</name>
</gene>
<accession>A0A8A3NZK8</accession>
<sequence length="310" mass="35187">MHQIRSWLRDVSRTPRILLPLVVLIFICLFGTWTILETPSEGLERQIVSQHGGIYGIPKGPAPSINLVIAATSKDDYSWNIVSALNSLDLREVQRRKFLNLRVTWGNGCSTVLNTTAGEKSPAGIPEQRSMQDAFRANFDIYDIPESLASPCCSQIVVVREVIQGVPRTQYTRHIEWILKTNLKDDISGRVWEHMWHYLFLHKTIDCPIEHLAYCRLYHICFGGKEAYEEWVGLNKGRESLERELKKLDKADKMGGKGEDGKNSTNGSDKSLDSDSIKRAKEGTRKSLVEQLGSLKEIIRIKRSWLLPGV</sequence>
<feature type="region of interest" description="Disordered" evidence="1">
    <location>
        <begin position="252"/>
        <end position="279"/>
    </location>
</feature>
<proteinExistence type="predicted"/>
<keyword evidence="2" id="KW-1133">Transmembrane helix</keyword>